<evidence type="ECO:0000256" key="5">
    <source>
        <dbReference type="ARBA" id="ARBA00022448"/>
    </source>
</evidence>
<evidence type="ECO:0000256" key="6">
    <source>
        <dbReference type="ARBA" id="ARBA00022496"/>
    </source>
</evidence>
<comment type="catalytic activity">
    <reaction evidence="12">
        <text>4 Fe(2+) + O2 + 4 H(+) = 4 Fe(3+) + 2 H2O</text>
        <dbReference type="Rhea" id="RHEA:11148"/>
        <dbReference type="ChEBI" id="CHEBI:15377"/>
        <dbReference type="ChEBI" id="CHEBI:15378"/>
        <dbReference type="ChEBI" id="CHEBI:15379"/>
        <dbReference type="ChEBI" id="CHEBI:29033"/>
        <dbReference type="ChEBI" id="CHEBI:29034"/>
        <dbReference type="EC" id="1.16.3.1"/>
    </reaction>
</comment>
<protein>
    <recommendedName>
        <fullName evidence="3">ferroxidase</fullName>
        <ecNumber evidence="3">1.16.3.1</ecNumber>
    </recommendedName>
</protein>
<dbReference type="GO" id="GO:0008199">
    <property type="term" value="F:ferric iron binding"/>
    <property type="evidence" value="ECO:0007669"/>
    <property type="project" value="InterPro"/>
</dbReference>
<evidence type="ECO:0000256" key="13">
    <source>
        <dbReference type="SAM" id="Coils"/>
    </source>
</evidence>
<dbReference type="PANTHER" id="PTHR16821">
    <property type="entry name" value="FRATAXIN"/>
    <property type="match status" value="1"/>
</dbReference>
<keyword evidence="7" id="KW-0809">Transit peptide</keyword>
<reference evidence="16" key="2">
    <citation type="submission" date="2021-11" db="EMBL/GenBank/DDBJ databases">
        <authorList>
            <consortium name="Genoscope - CEA"/>
            <person name="William W."/>
        </authorList>
    </citation>
    <scope>NUCLEOTIDE SEQUENCE</scope>
</reference>
<feature type="non-terminal residue" evidence="15">
    <location>
        <position position="168"/>
    </location>
</feature>
<keyword evidence="17" id="KW-1185">Reference proteome</keyword>
<sequence>MLLRQALSRTRQALRRPQARRITHREEGRKLPREMVAAMTADGDASSYFESMRSRVAASGATRAASSAAGDDYVALADEALDNILEKADELSDARDDVECELSSGVLTLKIAGTGTWVLNKQVPNRQLWLSSPLSGPCRYEYDGEKWTHTRDGSSLAELLERELGLIM</sequence>
<evidence type="ECO:0000256" key="4">
    <source>
        <dbReference type="ARBA" id="ARBA00022434"/>
    </source>
</evidence>
<feature type="compositionally biased region" description="Basic residues" evidence="14">
    <location>
        <begin position="12"/>
        <end position="23"/>
    </location>
</feature>
<feature type="region of interest" description="Disordered" evidence="14">
    <location>
        <begin position="9"/>
        <end position="29"/>
    </location>
</feature>
<evidence type="ECO:0000256" key="1">
    <source>
        <dbReference type="ARBA" id="ARBA00004173"/>
    </source>
</evidence>
<dbReference type="PROSITE" id="PS50810">
    <property type="entry name" value="FRATAXIN_2"/>
    <property type="match status" value="1"/>
</dbReference>
<comment type="subcellular location">
    <subcellularLocation>
        <location evidence="1">Mitochondrion</location>
    </subcellularLocation>
</comment>
<evidence type="ECO:0000313" key="17">
    <source>
        <dbReference type="Proteomes" id="UP000789595"/>
    </source>
</evidence>
<evidence type="ECO:0000313" key="16">
    <source>
        <dbReference type="EMBL" id="CAH0377707.1"/>
    </source>
</evidence>
<dbReference type="GO" id="GO:0006826">
    <property type="term" value="P:iron ion transport"/>
    <property type="evidence" value="ECO:0007669"/>
    <property type="project" value="UniProtKB-KW"/>
</dbReference>
<dbReference type="EMBL" id="CAKKNE010000005">
    <property type="protein sequence ID" value="CAH0377707.1"/>
    <property type="molecule type" value="Genomic_DNA"/>
</dbReference>
<evidence type="ECO:0000256" key="8">
    <source>
        <dbReference type="ARBA" id="ARBA00023002"/>
    </source>
</evidence>
<gene>
    <name evidence="15" type="ORF">PCAL00307_LOCUS18659</name>
    <name evidence="16" type="ORF">PECAL_5P22360</name>
</gene>
<evidence type="ECO:0000313" key="15">
    <source>
        <dbReference type="EMBL" id="CAE0703212.1"/>
    </source>
</evidence>
<keyword evidence="6" id="KW-0410">Iron transport</keyword>
<dbReference type="InterPro" id="IPR002908">
    <property type="entry name" value="Frataxin/CyaY"/>
</dbReference>
<evidence type="ECO:0000256" key="2">
    <source>
        <dbReference type="ARBA" id="ARBA00008183"/>
    </source>
</evidence>
<dbReference type="PANTHER" id="PTHR16821:SF2">
    <property type="entry name" value="FRATAXIN, MITOCHONDRIAL"/>
    <property type="match status" value="1"/>
</dbReference>
<dbReference type="NCBIfam" id="TIGR03421">
    <property type="entry name" value="FeS_CyaY"/>
    <property type="match status" value="1"/>
</dbReference>
<dbReference type="OrthoDB" id="1897642at2759"/>
<evidence type="ECO:0000256" key="11">
    <source>
        <dbReference type="ARBA" id="ARBA00023128"/>
    </source>
</evidence>
<keyword evidence="11" id="KW-0496">Mitochondrion</keyword>
<dbReference type="PROSITE" id="PS01344">
    <property type="entry name" value="FRATAXIN_1"/>
    <property type="match status" value="1"/>
</dbReference>
<dbReference type="EMBL" id="HBIW01021646">
    <property type="protein sequence ID" value="CAE0703212.1"/>
    <property type="molecule type" value="Transcribed_RNA"/>
</dbReference>
<dbReference type="GO" id="GO:0016226">
    <property type="term" value="P:iron-sulfur cluster assembly"/>
    <property type="evidence" value="ECO:0007669"/>
    <property type="project" value="InterPro"/>
</dbReference>
<reference evidence="15" key="1">
    <citation type="submission" date="2021-01" db="EMBL/GenBank/DDBJ databases">
        <authorList>
            <person name="Corre E."/>
            <person name="Pelletier E."/>
            <person name="Niang G."/>
            <person name="Scheremetjew M."/>
            <person name="Finn R."/>
            <person name="Kale V."/>
            <person name="Holt S."/>
            <person name="Cochrane G."/>
            <person name="Meng A."/>
            <person name="Brown T."/>
            <person name="Cohen L."/>
        </authorList>
    </citation>
    <scope>NUCLEOTIDE SEQUENCE</scope>
    <source>
        <strain evidence="15">CCMP1756</strain>
    </source>
</reference>
<evidence type="ECO:0000256" key="9">
    <source>
        <dbReference type="ARBA" id="ARBA00023004"/>
    </source>
</evidence>
<dbReference type="Gene3D" id="3.30.920.10">
    <property type="entry name" value="Frataxin/CyaY"/>
    <property type="match status" value="1"/>
</dbReference>
<dbReference type="GO" id="GO:0008198">
    <property type="term" value="F:ferrous iron binding"/>
    <property type="evidence" value="ECO:0007669"/>
    <property type="project" value="TreeGrafter"/>
</dbReference>
<evidence type="ECO:0000256" key="14">
    <source>
        <dbReference type="SAM" id="MobiDB-lite"/>
    </source>
</evidence>
<dbReference type="Pfam" id="PF01491">
    <property type="entry name" value="Frataxin_Cyay"/>
    <property type="match status" value="1"/>
</dbReference>
<dbReference type="InterPro" id="IPR017789">
    <property type="entry name" value="Frataxin"/>
</dbReference>
<keyword evidence="9" id="KW-0408">Iron</keyword>
<dbReference type="GO" id="GO:0051537">
    <property type="term" value="F:2 iron, 2 sulfur cluster binding"/>
    <property type="evidence" value="ECO:0007669"/>
    <property type="project" value="TreeGrafter"/>
</dbReference>
<dbReference type="SUPFAM" id="SSF55387">
    <property type="entry name" value="Frataxin/Nqo15-like"/>
    <property type="match status" value="1"/>
</dbReference>
<dbReference type="InterPro" id="IPR036524">
    <property type="entry name" value="Frataxin/CyaY_sf"/>
</dbReference>
<name>A0A7S4A4H1_9STRA</name>
<dbReference type="EC" id="1.16.3.1" evidence="3"/>
<keyword evidence="4" id="KW-0409">Iron storage</keyword>
<evidence type="ECO:0000256" key="12">
    <source>
        <dbReference type="ARBA" id="ARBA00047990"/>
    </source>
</evidence>
<keyword evidence="13" id="KW-0175">Coiled coil</keyword>
<feature type="coiled-coil region" evidence="13">
    <location>
        <begin position="74"/>
        <end position="101"/>
    </location>
</feature>
<accession>A0A7S4A4H1</accession>
<dbReference type="InterPro" id="IPR020895">
    <property type="entry name" value="Frataxin_CS"/>
</dbReference>
<dbReference type="GO" id="GO:0006879">
    <property type="term" value="P:intracellular iron ion homeostasis"/>
    <property type="evidence" value="ECO:0007669"/>
    <property type="project" value="UniProtKB-KW"/>
</dbReference>
<dbReference type="GO" id="GO:0034986">
    <property type="term" value="F:iron chaperone activity"/>
    <property type="evidence" value="ECO:0007669"/>
    <property type="project" value="TreeGrafter"/>
</dbReference>
<organism evidence="15">
    <name type="scientific">Pelagomonas calceolata</name>
    <dbReference type="NCBI Taxonomy" id="35677"/>
    <lineage>
        <taxon>Eukaryota</taxon>
        <taxon>Sar</taxon>
        <taxon>Stramenopiles</taxon>
        <taxon>Ochrophyta</taxon>
        <taxon>Pelagophyceae</taxon>
        <taxon>Pelagomonadales</taxon>
        <taxon>Pelagomonadaceae</taxon>
        <taxon>Pelagomonas</taxon>
    </lineage>
</organism>
<dbReference type="GO" id="GO:0005739">
    <property type="term" value="C:mitochondrion"/>
    <property type="evidence" value="ECO:0007669"/>
    <property type="project" value="UniProtKB-SubCell"/>
</dbReference>
<evidence type="ECO:0000256" key="7">
    <source>
        <dbReference type="ARBA" id="ARBA00022946"/>
    </source>
</evidence>
<comment type="similarity">
    <text evidence="2">Belongs to the frataxin family.</text>
</comment>
<keyword evidence="8" id="KW-0560">Oxidoreductase</keyword>
<dbReference type="AlphaFoldDB" id="A0A7S4A4H1"/>
<evidence type="ECO:0000256" key="10">
    <source>
        <dbReference type="ARBA" id="ARBA00023065"/>
    </source>
</evidence>
<dbReference type="GO" id="GO:0004322">
    <property type="term" value="F:ferroxidase activity"/>
    <property type="evidence" value="ECO:0007669"/>
    <property type="project" value="UniProtKB-EC"/>
</dbReference>
<keyword evidence="10" id="KW-0406">Ion transport</keyword>
<dbReference type="SMART" id="SM01219">
    <property type="entry name" value="Frataxin_Cyay"/>
    <property type="match status" value="1"/>
</dbReference>
<evidence type="ECO:0000256" key="3">
    <source>
        <dbReference type="ARBA" id="ARBA00013107"/>
    </source>
</evidence>
<keyword evidence="5" id="KW-0813">Transport</keyword>
<dbReference type="NCBIfam" id="TIGR03422">
    <property type="entry name" value="mito_frataxin"/>
    <property type="match status" value="1"/>
</dbReference>
<proteinExistence type="inferred from homology"/>
<dbReference type="Proteomes" id="UP000789595">
    <property type="component" value="Unassembled WGS sequence"/>
</dbReference>